<evidence type="ECO:0008006" key="3">
    <source>
        <dbReference type="Google" id="ProtNLM"/>
    </source>
</evidence>
<reference evidence="1" key="2">
    <citation type="submission" date="2025-09" db="UniProtKB">
        <authorList>
            <consortium name="Ensembl"/>
        </authorList>
    </citation>
    <scope>IDENTIFICATION</scope>
</reference>
<accession>A0A8B9TY62</accession>
<dbReference type="Ensembl" id="ENSAZOT00000000301.1">
    <property type="protein sequence ID" value="ENSAZOP00000000284.1"/>
    <property type="gene ID" value="ENSAZOG00000000212.1"/>
</dbReference>
<sequence>WDIQTLPDPPRTAAAVAIQAWWRGQLVRRALQVADASARRIQAWWQKVASQKKEQQRLKVLVDYVRTERASVLLQAQVRAWAARARYKRCQEAARTIQTRWRQHAHRQEQGTAASGCAGDVDLLVEVILG</sequence>
<dbReference type="InterPro" id="IPR000048">
    <property type="entry name" value="IQ_motif_EF-hand-BS"/>
</dbReference>
<dbReference type="InterPro" id="IPR039887">
    <property type="entry name" value="IQCF"/>
</dbReference>
<dbReference type="Proteomes" id="UP000694549">
    <property type="component" value="Unplaced"/>
</dbReference>
<organism evidence="1 2">
    <name type="scientific">Anas zonorhyncha</name>
    <name type="common">Eastern spot-billed duck</name>
    <dbReference type="NCBI Taxonomy" id="75864"/>
    <lineage>
        <taxon>Eukaryota</taxon>
        <taxon>Metazoa</taxon>
        <taxon>Chordata</taxon>
        <taxon>Craniata</taxon>
        <taxon>Vertebrata</taxon>
        <taxon>Euteleostomi</taxon>
        <taxon>Archelosauria</taxon>
        <taxon>Archosauria</taxon>
        <taxon>Dinosauria</taxon>
        <taxon>Saurischia</taxon>
        <taxon>Theropoda</taxon>
        <taxon>Coelurosauria</taxon>
        <taxon>Aves</taxon>
        <taxon>Neognathae</taxon>
        <taxon>Galloanserae</taxon>
        <taxon>Anseriformes</taxon>
        <taxon>Anatidae</taxon>
        <taxon>Anatinae</taxon>
        <taxon>Anas</taxon>
    </lineage>
</organism>
<name>A0A8B9TY62_9AVES</name>
<dbReference type="PANTHER" id="PTHR21633:SF10">
    <property type="entry name" value="IQ MOTIF CONTAINING F4"/>
    <property type="match status" value="1"/>
</dbReference>
<reference evidence="1" key="1">
    <citation type="submission" date="2025-08" db="UniProtKB">
        <authorList>
            <consortium name="Ensembl"/>
        </authorList>
    </citation>
    <scope>IDENTIFICATION</scope>
</reference>
<evidence type="ECO:0000313" key="1">
    <source>
        <dbReference type="Ensembl" id="ENSAZOP00000000284.1"/>
    </source>
</evidence>
<dbReference type="PROSITE" id="PS50096">
    <property type="entry name" value="IQ"/>
    <property type="match status" value="2"/>
</dbReference>
<dbReference type="Gene3D" id="1.20.5.190">
    <property type="match status" value="2"/>
</dbReference>
<dbReference type="Pfam" id="PF00612">
    <property type="entry name" value="IQ"/>
    <property type="match status" value="2"/>
</dbReference>
<dbReference type="SMART" id="SM00015">
    <property type="entry name" value="IQ"/>
    <property type="match status" value="2"/>
</dbReference>
<dbReference type="PANTHER" id="PTHR21633">
    <property type="entry name" value="IQ MOTIF CONTAINING F"/>
    <property type="match status" value="1"/>
</dbReference>
<protein>
    <recommendedName>
        <fullName evidence="3">IQ motif containing F6</fullName>
    </recommendedName>
</protein>
<evidence type="ECO:0000313" key="2">
    <source>
        <dbReference type="Proteomes" id="UP000694549"/>
    </source>
</evidence>
<keyword evidence="2" id="KW-1185">Reference proteome</keyword>
<dbReference type="GO" id="GO:0005516">
    <property type="term" value="F:calmodulin binding"/>
    <property type="evidence" value="ECO:0007669"/>
    <property type="project" value="TreeGrafter"/>
</dbReference>
<dbReference type="AlphaFoldDB" id="A0A8B9TY62"/>
<proteinExistence type="predicted"/>